<reference evidence="1" key="2">
    <citation type="journal article" date="2023" name="IMA Fungus">
        <title>Comparative genomic study of the Penicillium genus elucidates a diverse pangenome and 15 lateral gene transfer events.</title>
        <authorList>
            <person name="Petersen C."/>
            <person name="Sorensen T."/>
            <person name="Nielsen M.R."/>
            <person name="Sondergaard T.E."/>
            <person name="Sorensen J.L."/>
            <person name="Fitzpatrick D.A."/>
            <person name="Frisvad J.C."/>
            <person name="Nielsen K.L."/>
        </authorList>
    </citation>
    <scope>NUCLEOTIDE SEQUENCE</scope>
    <source>
        <strain evidence="1">IBT 21917</strain>
    </source>
</reference>
<keyword evidence="2" id="KW-1185">Reference proteome</keyword>
<dbReference type="AlphaFoldDB" id="A0A9W9HQ00"/>
<evidence type="ECO:0000313" key="1">
    <source>
        <dbReference type="EMBL" id="KAJ5151559.1"/>
    </source>
</evidence>
<comment type="caution">
    <text evidence="1">The sequence shown here is derived from an EMBL/GenBank/DDBJ whole genome shotgun (WGS) entry which is preliminary data.</text>
</comment>
<sequence>MKTQSTIYESTKSLEKRATRSRKGILARSRVDKMLDGDKIPAFNREDHPRVFGWAGADEIKGRDEAAFPAA</sequence>
<name>A0A9W9HQ00_9EURO</name>
<protein>
    <submittedName>
        <fullName evidence="1">Uncharacterized protein</fullName>
    </submittedName>
</protein>
<reference evidence="1" key="1">
    <citation type="submission" date="2022-11" db="EMBL/GenBank/DDBJ databases">
        <authorList>
            <person name="Petersen C."/>
        </authorList>
    </citation>
    <scope>NUCLEOTIDE SEQUENCE</scope>
    <source>
        <strain evidence="1">IBT 21917</strain>
    </source>
</reference>
<dbReference type="Proteomes" id="UP001146351">
    <property type="component" value="Unassembled WGS sequence"/>
</dbReference>
<accession>A0A9W9HQ00</accession>
<proteinExistence type="predicted"/>
<evidence type="ECO:0000313" key="2">
    <source>
        <dbReference type="Proteomes" id="UP001146351"/>
    </source>
</evidence>
<organism evidence="1 2">
    <name type="scientific">Penicillium capsulatum</name>
    <dbReference type="NCBI Taxonomy" id="69766"/>
    <lineage>
        <taxon>Eukaryota</taxon>
        <taxon>Fungi</taxon>
        <taxon>Dikarya</taxon>
        <taxon>Ascomycota</taxon>
        <taxon>Pezizomycotina</taxon>
        <taxon>Eurotiomycetes</taxon>
        <taxon>Eurotiomycetidae</taxon>
        <taxon>Eurotiales</taxon>
        <taxon>Aspergillaceae</taxon>
        <taxon>Penicillium</taxon>
    </lineage>
</organism>
<gene>
    <name evidence="1" type="ORF">N7492_009854</name>
</gene>
<dbReference type="EMBL" id="JAPQKO010000008">
    <property type="protein sequence ID" value="KAJ5151559.1"/>
    <property type="molecule type" value="Genomic_DNA"/>
</dbReference>